<evidence type="ECO:0000256" key="2">
    <source>
        <dbReference type="SAM" id="Phobius"/>
    </source>
</evidence>
<dbReference type="InterPro" id="IPR011042">
    <property type="entry name" value="6-blade_b-propeller_TolB-like"/>
</dbReference>
<evidence type="ECO:0000313" key="6">
    <source>
        <dbReference type="Proteomes" id="UP000607435"/>
    </source>
</evidence>
<dbReference type="CDD" id="cd00161">
    <property type="entry name" value="beta-trefoil_Ricin-like"/>
    <property type="match status" value="2"/>
</dbReference>
<dbReference type="Proteomes" id="UP000607435">
    <property type="component" value="Unassembled WGS sequence"/>
</dbReference>
<dbReference type="Pfam" id="PF07995">
    <property type="entry name" value="GSDH"/>
    <property type="match status" value="2"/>
</dbReference>
<reference evidence="5 6" key="1">
    <citation type="submission" date="2020-08" db="EMBL/GenBank/DDBJ databases">
        <title>Winogradskyella ouciana sp. nov., isolated from the hadal seawater of the Mariana Trench.</title>
        <authorList>
            <person name="He X."/>
        </authorList>
    </citation>
    <scope>NUCLEOTIDE SEQUENCE [LARGE SCALE GENOMIC DNA]</scope>
    <source>
        <strain evidence="5 6">KCTC 22026</strain>
    </source>
</reference>
<dbReference type="InterPro" id="IPR000772">
    <property type="entry name" value="Ricin_B_lectin"/>
</dbReference>
<sequence length="1864" mass="203660">MNLSIKRNKISTILIGISVFTILGVAPYFIGPGLTQPEAVGTFLNGNFPDVTASAQPYQPAFPNLTFDSPLTFTNVPNTNVIILGQRNGEIYWFENDESVTTKNLVADLSNEVGVVWDGGFLGLAIHPEFGTPGKNYFYTYYTSKDGNGNDYPNAFLSGFGCYQEDYWGGFLYLRRYEVNPTTYTVVPGSELTMLKMRMFSSTHRGGSMDFGNDGFLYLATGEQSAYTKPQNITTNLDGGVLRIDVDQDPTKSHAPIRKLDTGRFNDEISGVGYGIPNDNPFLSPSGQNFEEYYTIGHRNPHRMTKDKLTGTFYIGEIGESTHEEVNIVSRGKNYGWPVYEGYATGPGAGCGGADSGMYNNMPHEGPLVAFPRAEANALMGGYVYRGTDMPDFYGKYICADYGAGEEIWSVDINTGEYDLITAFSPTNIIGFGEDNSGELYLLSQGNNVFLYKLSQVNQSPLDAAPQLLSQTGAFQDLQTLTPNSGVIPYDLIESFWSDGAIKKRWMVIPNDGTHDTPQEKISFSENGDWEFPVGSVLIKHFELPIDDSNPSITKRLETRFSVKASTGNFYYLTYKWNADETDAVLLDSGIEETIQITTEGGSTRNQTWTYPGTQDCISCHNPATKGTLGPRTRYLNSDITYPTTSITANQLVTLSHLGILDETIDDNTVLGYQTYKAKDDPNATLDEKARSYLDLNCAYCHRPGGTGDRAQFDLRLSNSLVQTGLMYAGTNTPLGIPGERIIVGGDASKSILFHRTESVDQTIAMPPIAKNVADQQGVDLVEEWINQLEPNYENPTINASTYVITNVGSGLAMDIAGISNDNFADVQQWNYVSGANQQFIVTPVDGTSYTIKAVHSNKNIDVQAQGQDPGTNVIQYQENGTVAQLFSFEYLGNDQYAIRSTSNGLYLGIENNSVSNGGSIKTYNNDGSDFFKWTFTDLLYEPVTGVTVTPTTASVFTEETISLTASVLPNDASEQGIVWSSSDESIAIVDATGTVTGISEGTVSITATTVEGAFTDTAQITVYEGSTIGVSVYTITNVGSTLVMDVFDQSQDNLADVIQWTSNLGENQQFIIAPAEDNYFTIKAVHSNKNLDVLYAGQDPGTNLIQYEENGTDAQLFSLEYLGNDEYAIKSKVNGLYLGIENNSLSNGASVKTYPNDGSDFFKWTFTDLRSNDCTGLIVDHTDPVGTGIITARGEINEAENKFKAFDNKKTQNDFSKWLDNTGVPSVSNPSFISIEFVRPQYVNQLIITSANDVPDRDPENFRILGSNGGAYTELGVWTGEQFYTRYQSKYFVFSNTTAYTTYRIEITKNLGNIALTQLAEIELLGCDSSPISTTYTYDNGWLPSDPNGLSYANDSIIVNSGEAVISSNTICNDFTVSPGAALTVDNGVTLLANTTTLQSTSQSFASLIANGTVDGNIKYVRYVNANSGGNDLISPPLSGQTWEDFLLTDTNAEDILNDGNDNPRTYLFGPFDKAVDWYVNYTDETSTTLDSGKGYRAATVSGTTLTFTGNVLTTPVTVDIVNSGANYPDWNLIGNPYPSYISIADFLNYETAPNVKNIDLLEDISGIYGYDGNASNGWDVITLANAGNRLMAPGQGFLVAASLTHVDDYDITFDTSLRVIGSDDDFIQGRNTNVLTFLKLKASTSNNEYSTEFYFDENASLGLDRGYDGKILGSVAPNFALYSHLVQDNSELPIALQALNPSDLTNTIIPLGVNANQGEQITFSISETTLPSNVEVYLEDTESNTITLLNSNDYIITPNMNLNGTGRFYLHFTSSVLSVGNNVLDGIHIYTTSNPKSLIIEGELEMTTGVYLYDIQGRLVLNKSLMQSSLLNTIDIASIGTGVYFVKVTNDYQSKTQKIIIK</sequence>
<dbReference type="InterPro" id="IPR011041">
    <property type="entry name" value="Quinoprot_gluc/sorb_DH_b-prop"/>
</dbReference>
<dbReference type="InterPro" id="IPR003343">
    <property type="entry name" value="Big_2"/>
</dbReference>
<organism evidence="5 6">
    <name type="scientific">Winogradskyella echinorum</name>
    <dbReference type="NCBI Taxonomy" id="538189"/>
    <lineage>
        <taxon>Bacteria</taxon>
        <taxon>Pseudomonadati</taxon>
        <taxon>Bacteroidota</taxon>
        <taxon>Flavobacteriia</taxon>
        <taxon>Flavobacteriales</taxon>
        <taxon>Flavobacteriaceae</taxon>
        <taxon>Winogradskyella</taxon>
    </lineage>
</organism>
<dbReference type="Gene3D" id="2.80.10.50">
    <property type="match status" value="4"/>
</dbReference>
<comment type="caution">
    <text evidence="5">The sequence shown here is derived from an EMBL/GenBank/DDBJ whole genome shotgun (WGS) entry which is preliminary data.</text>
</comment>
<keyword evidence="1" id="KW-0732">Signal</keyword>
<dbReference type="PANTHER" id="PTHR19328">
    <property type="entry name" value="HEDGEHOG-INTERACTING PROTEIN"/>
    <property type="match status" value="1"/>
</dbReference>
<dbReference type="Pfam" id="PF02368">
    <property type="entry name" value="Big_2"/>
    <property type="match status" value="1"/>
</dbReference>
<evidence type="ECO:0000313" key="5">
    <source>
        <dbReference type="EMBL" id="MBC3846768.1"/>
    </source>
</evidence>
<dbReference type="Gene3D" id="2.60.120.260">
    <property type="entry name" value="Galactose-binding domain-like"/>
    <property type="match status" value="1"/>
</dbReference>
<dbReference type="NCBIfam" id="TIGR04183">
    <property type="entry name" value="Por_Secre_tail"/>
    <property type="match status" value="1"/>
</dbReference>
<keyword evidence="2" id="KW-1133">Transmembrane helix</keyword>
<dbReference type="SUPFAM" id="SSF50370">
    <property type="entry name" value="Ricin B-like lectins"/>
    <property type="match status" value="2"/>
</dbReference>
<evidence type="ECO:0000259" key="4">
    <source>
        <dbReference type="SMART" id="SM00635"/>
    </source>
</evidence>
<dbReference type="SUPFAM" id="SSF49373">
    <property type="entry name" value="Invasin/intimin cell-adhesion fragments"/>
    <property type="match status" value="1"/>
</dbReference>
<feature type="domain" description="Ricin B lectin" evidence="3">
    <location>
        <begin position="1031"/>
        <end position="1168"/>
    </location>
</feature>
<dbReference type="InterPro" id="IPR012938">
    <property type="entry name" value="Glc/Sorbosone_DH"/>
</dbReference>
<gene>
    <name evidence="5" type="ORF">H6H04_10290</name>
</gene>
<protein>
    <submittedName>
        <fullName evidence="5">RICIN domain-containing protein</fullName>
    </submittedName>
</protein>
<proteinExistence type="predicted"/>
<dbReference type="SUPFAM" id="SSF49785">
    <property type="entry name" value="Galactose-binding domain-like"/>
    <property type="match status" value="1"/>
</dbReference>
<dbReference type="InterPro" id="IPR035992">
    <property type="entry name" value="Ricin_B-like_lectins"/>
</dbReference>
<dbReference type="InterPro" id="IPR008964">
    <property type="entry name" value="Invasin/intimin_cell_adhesion"/>
</dbReference>
<accession>A0ABR6Y3G1</accession>
<dbReference type="SMART" id="SM00458">
    <property type="entry name" value="RICIN"/>
    <property type="match status" value="2"/>
</dbReference>
<keyword evidence="2" id="KW-0472">Membrane</keyword>
<dbReference type="Pfam" id="PF18962">
    <property type="entry name" value="Por_Secre_tail"/>
    <property type="match status" value="1"/>
</dbReference>
<dbReference type="Gene3D" id="2.60.40.1080">
    <property type="match status" value="1"/>
</dbReference>
<feature type="domain" description="Ricin B lectin" evidence="3">
    <location>
        <begin position="802"/>
        <end position="937"/>
    </location>
</feature>
<dbReference type="PANTHER" id="PTHR19328:SF13">
    <property type="entry name" value="HIPL1 PROTEIN"/>
    <property type="match status" value="1"/>
</dbReference>
<keyword evidence="2" id="KW-0812">Transmembrane</keyword>
<dbReference type="InterPro" id="IPR036280">
    <property type="entry name" value="Multihaem_cyt_sf"/>
</dbReference>
<evidence type="ECO:0000259" key="3">
    <source>
        <dbReference type="SMART" id="SM00458"/>
    </source>
</evidence>
<feature type="transmembrane region" description="Helical" evidence="2">
    <location>
        <begin position="12"/>
        <end position="30"/>
    </location>
</feature>
<keyword evidence="6" id="KW-1185">Reference proteome</keyword>
<dbReference type="Gene3D" id="2.120.10.30">
    <property type="entry name" value="TolB, C-terminal domain"/>
    <property type="match status" value="1"/>
</dbReference>
<dbReference type="InterPro" id="IPR008979">
    <property type="entry name" value="Galactose-bd-like_sf"/>
</dbReference>
<dbReference type="SUPFAM" id="SSF48695">
    <property type="entry name" value="Multiheme cytochromes"/>
    <property type="match status" value="1"/>
</dbReference>
<name>A0ABR6Y3G1_9FLAO</name>
<dbReference type="SUPFAM" id="SSF50952">
    <property type="entry name" value="Soluble quinoprotein glucose dehydrogenase"/>
    <property type="match status" value="1"/>
</dbReference>
<dbReference type="EMBL" id="JACOME010000002">
    <property type="protein sequence ID" value="MBC3846768.1"/>
    <property type="molecule type" value="Genomic_DNA"/>
</dbReference>
<dbReference type="Pfam" id="PF14200">
    <property type="entry name" value="RicinB_lectin_2"/>
    <property type="match status" value="2"/>
</dbReference>
<dbReference type="InterPro" id="IPR026444">
    <property type="entry name" value="Secre_tail"/>
</dbReference>
<evidence type="ECO:0000256" key="1">
    <source>
        <dbReference type="ARBA" id="ARBA00022729"/>
    </source>
</evidence>
<feature type="domain" description="BIG2" evidence="4">
    <location>
        <begin position="943"/>
        <end position="1020"/>
    </location>
</feature>
<dbReference type="SMART" id="SM00635">
    <property type="entry name" value="BID_2"/>
    <property type="match status" value="1"/>
</dbReference>
<dbReference type="RefSeq" id="WP_186845876.1">
    <property type="nucleotide sequence ID" value="NZ_JACOME010000002.1"/>
</dbReference>